<dbReference type="PANTHER" id="PTHR30595:SF6">
    <property type="entry name" value="SCHLAFEN ALBA-2 DOMAIN-CONTAINING PROTEIN"/>
    <property type="match status" value="1"/>
</dbReference>
<dbReference type="PANTHER" id="PTHR30595">
    <property type="entry name" value="GLPR-RELATED TRANSCRIPTIONAL REPRESSOR"/>
    <property type="match status" value="1"/>
</dbReference>
<evidence type="ECO:0000256" key="1">
    <source>
        <dbReference type="SAM" id="MobiDB-lite"/>
    </source>
</evidence>
<dbReference type="Gene3D" id="1.10.10.10">
    <property type="entry name" value="Winged helix-like DNA-binding domain superfamily/Winged helix DNA-binding domain"/>
    <property type="match status" value="1"/>
</dbReference>
<dbReference type="Gene3D" id="3.30.950.30">
    <property type="entry name" value="Schlafen, AAA domain"/>
    <property type="match status" value="1"/>
</dbReference>
<dbReference type="InterPro" id="IPR038461">
    <property type="entry name" value="Schlafen_AlbA_2_dom_sf"/>
</dbReference>
<dbReference type="RefSeq" id="WP_246462333.1">
    <property type="nucleotide sequence ID" value="NZ_CP063213.1"/>
</dbReference>
<accession>A0A7M1QUX8</accession>
<name>A0A7M1QUX8_9ACTO</name>
<proteinExistence type="predicted"/>
<evidence type="ECO:0000259" key="2">
    <source>
        <dbReference type="Pfam" id="PF04326"/>
    </source>
</evidence>
<feature type="domain" description="Schlafen AlbA-2" evidence="2">
    <location>
        <begin position="20"/>
        <end position="134"/>
    </location>
</feature>
<feature type="region of interest" description="Disordered" evidence="1">
    <location>
        <begin position="457"/>
        <end position="486"/>
    </location>
</feature>
<dbReference type="InterPro" id="IPR038475">
    <property type="entry name" value="RecG_C_sf"/>
</dbReference>
<dbReference type="AlphaFoldDB" id="A0A7M1QUX8"/>
<dbReference type="InterPro" id="IPR036388">
    <property type="entry name" value="WH-like_DNA-bd_sf"/>
</dbReference>
<dbReference type="Pfam" id="PF13749">
    <property type="entry name" value="HATPase_c_4"/>
    <property type="match status" value="1"/>
</dbReference>
<dbReference type="InterPro" id="IPR007421">
    <property type="entry name" value="Schlafen_AlbA_2_dom"/>
</dbReference>
<dbReference type="InterPro" id="IPR036390">
    <property type="entry name" value="WH_DNA-bd_sf"/>
</dbReference>
<organism evidence="3 4">
    <name type="scientific">Trueperella pecoris</name>
    <dbReference type="NCBI Taxonomy" id="2733571"/>
    <lineage>
        <taxon>Bacteria</taxon>
        <taxon>Bacillati</taxon>
        <taxon>Actinomycetota</taxon>
        <taxon>Actinomycetes</taxon>
        <taxon>Actinomycetales</taxon>
        <taxon>Actinomycetaceae</taxon>
        <taxon>Trueperella</taxon>
    </lineage>
</organism>
<feature type="compositionally biased region" description="Polar residues" evidence="1">
    <location>
        <begin position="475"/>
        <end position="486"/>
    </location>
</feature>
<evidence type="ECO:0000313" key="4">
    <source>
        <dbReference type="Proteomes" id="UP000595053"/>
    </source>
</evidence>
<dbReference type="Proteomes" id="UP000595053">
    <property type="component" value="Chromosome"/>
</dbReference>
<keyword evidence="4" id="KW-1185">Reference proteome</keyword>
<sequence length="486" mass="53458">MLSVKFDDLIATIRALGVDTQRVEVKSAVGKSILETLSAFSNSGAGTLIIGLSEKDGFTPTPGFDAAAQRDALVSRCAELTPRVHAETDIVEFEGSQVLVASIPEVPPYDKPCYVTERGRYNGAYRRSGDGDHRLLKYEVDRLLEAQHTPTWDEEAVPEATVNDLESEALDAFLAGEKKFRPRSFARGTDQAMAHLRITRNGHPTLAALLALGEYPQEFFPRLTVSFAVFPGTSKGQIAQGLRLLESRTFAGPIYEIVDSVLQAVQSNMSIGGMIEGAYRQELPDYPLVAVREAIVNALMHRDYSPQARGAQVQVNMFVDRLEVISPGGLFGAVTMDTLGTVGMSTTRNQRLATFLESPHLPGGALAENRGTGIQAIQTALEEALMPPAEMHNDLTSFTIVFRRRRVAQTERYLTAYDKVLNSLNKYESVSTSELVKETRLSRTAVQQAINSLIDEGIVEPTEPPRSPRQRYRKVQTTEARGLTRT</sequence>
<evidence type="ECO:0000313" key="3">
    <source>
        <dbReference type="EMBL" id="QOR45860.1"/>
    </source>
</evidence>
<gene>
    <name evidence="3" type="ORF">INS88_01100</name>
</gene>
<dbReference type="Gene3D" id="3.30.565.60">
    <property type="match status" value="1"/>
</dbReference>
<dbReference type="SUPFAM" id="SSF46785">
    <property type="entry name" value="Winged helix' DNA-binding domain"/>
    <property type="match status" value="1"/>
</dbReference>
<protein>
    <submittedName>
        <fullName evidence="3">Putative DNA binding domain-containing protein</fullName>
    </submittedName>
</protein>
<dbReference type="Pfam" id="PF04326">
    <property type="entry name" value="SLFN_AlbA_2"/>
    <property type="match status" value="1"/>
</dbReference>
<dbReference type="EMBL" id="CP063213">
    <property type="protein sequence ID" value="QOR45860.1"/>
    <property type="molecule type" value="Genomic_DNA"/>
</dbReference>
<reference evidence="3 4" key="1">
    <citation type="submission" date="2020-10" db="EMBL/GenBank/DDBJ databases">
        <title>Trueperella pecoris sp. nov. isolated from bovine and porcine specimens.</title>
        <authorList>
            <person name="Schoenecker L."/>
            <person name="Schnydrig P."/>
            <person name="Brodard I."/>
            <person name="Thomann A."/>
            <person name="Hemphill A."/>
            <person name="Rodriguez-Campos S."/>
            <person name="Perreten V."/>
            <person name="Jores J."/>
            <person name="Kittl S."/>
        </authorList>
    </citation>
    <scope>NUCLEOTIDE SEQUENCE [LARGE SCALE GENOMIC DNA]</scope>
    <source>
        <strain evidence="3 4">15A0121</strain>
    </source>
</reference>